<comment type="pathway">
    <text evidence="1">Carbohydrate degradation; glycolysis; pyruvate from D-glyceraldehyde 3-phosphate: step 1/5.</text>
</comment>
<evidence type="ECO:0000256" key="7">
    <source>
        <dbReference type="ARBA" id="ARBA00025350"/>
    </source>
</evidence>
<comment type="subunit">
    <text evidence="3">Homotetramer.</text>
</comment>
<dbReference type="EC" id="1.2.1.-" evidence="9"/>
<dbReference type="GO" id="GO:0006006">
    <property type="term" value="P:glucose metabolic process"/>
    <property type="evidence" value="ECO:0007669"/>
    <property type="project" value="InterPro"/>
</dbReference>
<organism evidence="11 12">
    <name type="scientific">Ceratopteris richardii</name>
    <name type="common">Triangle waterfern</name>
    <dbReference type="NCBI Taxonomy" id="49495"/>
    <lineage>
        <taxon>Eukaryota</taxon>
        <taxon>Viridiplantae</taxon>
        <taxon>Streptophyta</taxon>
        <taxon>Embryophyta</taxon>
        <taxon>Tracheophyta</taxon>
        <taxon>Polypodiopsida</taxon>
        <taxon>Polypodiidae</taxon>
        <taxon>Polypodiales</taxon>
        <taxon>Pteridineae</taxon>
        <taxon>Pteridaceae</taxon>
        <taxon>Parkerioideae</taxon>
        <taxon>Ceratopteris</taxon>
    </lineage>
</organism>
<dbReference type="GO" id="GO:0006096">
    <property type="term" value="P:glycolytic process"/>
    <property type="evidence" value="ECO:0007669"/>
    <property type="project" value="UniProtKB-KW"/>
</dbReference>
<dbReference type="AlphaFoldDB" id="A0A8T2RNA8"/>
<dbReference type="InterPro" id="IPR020830">
    <property type="entry name" value="GlycerAld_3-P_DH_AS"/>
</dbReference>
<dbReference type="PANTHER" id="PTHR10836">
    <property type="entry name" value="GLYCERALDEHYDE 3-PHOSPHATE DEHYDROGENASE"/>
    <property type="match status" value="1"/>
</dbReference>
<evidence type="ECO:0000313" key="11">
    <source>
        <dbReference type="EMBL" id="KAH7297916.1"/>
    </source>
</evidence>
<keyword evidence="12" id="KW-1185">Reference proteome</keyword>
<dbReference type="SUPFAM" id="SSF55347">
    <property type="entry name" value="Glyceraldehyde-3-phosphate dehydrogenase-like, C-terminal domain"/>
    <property type="match status" value="1"/>
</dbReference>
<keyword evidence="6" id="KW-0324">Glycolysis</keyword>
<sequence length="419" mass="44804">MAVAACVGSDYSFVAHDASSHLRGSKAIYSGSSLRALQGWDRIRHPSRKSTSFSLSIRNVATRTPNQVKSSEGIREGDIKVGINGFGRIGRLVLRAGLANYKTKIVAVNDPFLDAKQAAYLLKYDSTYGRLNAHVHAVDDKTIEINGSKIVLTAIKDPKDIPWGDQGAHYVVESTGVFTSTEKANGHIQGSSVNGVVISAPAKDDVTPTFVMGVNHEQYDSDMKVVSCASCTTNCLAPLAKVVNDNYGIEEGLMSTIHAVTATQKTVDGPSKKWRSGRGAFQNIIPASTGAAKAVSEVIPELKGKLTGMAFRVPVADASVVDLTVRLRKGASYEEICETLRNAASSGPLRGILGVTDDEVVSSDFIGEERSSVVDLKAGIALSKTFVKLVAWYDNEYGYSCRMVDLIAHMAAVASKSKK</sequence>
<dbReference type="SMART" id="SM00846">
    <property type="entry name" value="Gp_dh_N"/>
    <property type="match status" value="1"/>
</dbReference>
<dbReference type="GO" id="GO:0050661">
    <property type="term" value="F:NADP binding"/>
    <property type="evidence" value="ECO:0007669"/>
    <property type="project" value="InterPro"/>
</dbReference>
<dbReference type="Gene3D" id="3.40.50.720">
    <property type="entry name" value="NAD(P)-binding Rossmann-like Domain"/>
    <property type="match status" value="1"/>
</dbReference>
<dbReference type="FunFam" id="3.30.360.10:FF:000001">
    <property type="entry name" value="Glyceraldehyde-3-phosphate dehydrogenase"/>
    <property type="match status" value="1"/>
</dbReference>
<dbReference type="Pfam" id="PF00044">
    <property type="entry name" value="Gp_dh_N"/>
    <property type="match status" value="1"/>
</dbReference>
<dbReference type="CDD" id="cd05214">
    <property type="entry name" value="GAPDH_I_N"/>
    <property type="match status" value="1"/>
</dbReference>
<dbReference type="GO" id="GO:0051287">
    <property type="term" value="F:NAD binding"/>
    <property type="evidence" value="ECO:0007669"/>
    <property type="project" value="InterPro"/>
</dbReference>
<evidence type="ECO:0000256" key="6">
    <source>
        <dbReference type="ARBA" id="ARBA00023152"/>
    </source>
</evidence>
<dbReference type="InterPro" id="IPR036291">
    <property type="entry name" value="NAD(P)-bd_dom_sf"/>
</dbReference>
<name>A0A8T2RNA8_CERRI</name>
<comment type="similarity">
    <text evidence="2 8">Belongs to the glyceraldehyde-3-phosphate dehydrogenase family.</text>
</comment>
<dbReference type="SUPFAM" id="SSF51735">
    <property type="entry name" value="NAD(P)-binding Rossmann-fold domains"/>
    <property type="match status" value="1"/>
</dbReference>
<evidence type="ECO:0000256" key="5">
    <source>
        <dbReference type="ARBA" id="ARBA00023027"/>
    </source>
</evidence>
<evidence type="ECO:0000313" key="12">
    <source>
        <dbReference type="Proteomes" id="UP000825935"/>
    </source>
</evidence>
<evidence type="ECO:0000256" key="1">
    <source>
        <dbReference type="ARBA" id="ARBA00004869"/>
    </source>
</evidence>
<evidence type="ECO:0000259" key="10">
    <source>
        <dbReference type="SMART" id="SM00846"/>
    </source>
</evidence>
<evidence type="ECO:0000256" key="4">
    <source>
        <dbReference type="ARBA" id="ARBA00023002"/>
    </source>
</evidence>
<dbReference type="InterPro" id="IPR020831">
    <property type="entry name" value="GlycerAld/Erythrose_P_DH"/>
</dbReference>
<dbReference type="GO" id="GO:0004365">
    <property type="term" value="F:glyceraldehyde-3-phosphate dehydrogenase (NAD+) (phosphorylating) activity"/>
    <property type="evidence" value="ECO:0007669"/>
    <property type="project" value="TreeGrafter"/>
</dbReference>
<dbReference type="PROSITE" id="PS00071">
    <property type="entry name" value="GAPDH"/>
    <property type="match status" value="1"/>
</dbReference>
<dbReference type="PRINTS" id="PR00078">
    <property type="entry name" value="G3PDHDRGNASE"/>
</dbReference>
<dbReference type="CDD" id="cd18126">
    <property type="entry name" value="GAPDH_I_C"/>
    <property type="match status" value="1"/>
</dbReference>
<reference evidence="11" key="1">
    <citation type="submission" date="2021-08" db="EMBL/GenBank/DDBJ databases">
        <title>WGS assembly of Ceratopteris richardii.</title>
        <authorList>
            <person name="Marchant D.B."/>
            <person name="Chen G."/>
            <person name="Jenkins J."/>
            <person name="Shu S."/>
            <person name="Leebens-Mack J."/>
            <person name="Grimwood J."/>
            <person name="Schmutz J."/>
            <person name="Soltis P."/>
            <person name="Soltis D."/>
            <person name="Chen Z.-H."/>
        </authorList>
    </citation>
    <scope>NUCLEOTIDE SEQUENCE</scope>
    <source>
        <strain evidence="11">Whitten #5841</strain>
        <tissue evidence="11">Leaf</tissue>
    </source>
</reference>
<dbReference type="PANTHER" id="PTHR10836:SF76">
    <property type="entry name" value="GLYCERALDEHYDE-3-PHOSPHATE DEHYDROGENASE-RELATED"/>
    <property type="match status" value="1"/>
</dbReference>
<dbReference type="FunFam" id="3.40.50.720:FF:000266">
    <property type="entry name" value="Glyceraldehyde-3-phosphate dehydrogenase"/>
    <property type="match status" value="1"/>
</dbReference>
<gene>
    <name evidence="11" type="ORF">KP509_25G018500</name>
</gene>
<evidence type="ECO:0000256" key="8">
    <source>
        <dbReference type="RuleBase" id="RU000397"/>
    </source>
</evidence>
<dbReference type="Gene3D" id="3.30.360.10">
    <property type="entry name" value="Dihydrodipicolinate Reductase, domain 2"/>
    <property type="match status" value="1"/>
</dbReference>
<accession>A0A8T2RNA8</accession>
<protein>
    <recommendedName>
        <fullName evidence="9">Glyceraldehyde-3-phosphate dehydrogenase</fullName>
        <ecNumber evidence="9">1.2.1.-</ecNumber>
    </recommendedName>
</protein>
<dbReference type="EMBL" id="CM035430">
    <property type="protein sequence ID" value="KAH7297916.1"/>
    <property type="molecule type" value="Genomic_DNA"/>
</dbReference>
<comment type="function">
    <text evidence="7">Key enzyme in glycolysis that catalyzes the first step of the pathway by converting D-glyceraldehyde 3-phosphate (G3P) into 3-phospho-D-glyceroyl phosphate. Essential for the maintenance of cellular ATP levels and carbohydrate metabolism.</text>
</comment>
<comment type="caution">
    <text evidence="11">The sequence shown here is derived from an EMBL/GenBank/DDBJ whole genome shotgun (WGS) entry which is preliminary data.</text>
</comment>
<keyword evidence="5" id="KW-0520">NAD</keyword>
<evidence type="ECO:0000256" key="2">
    <source>
        <dbReference type="ARBA" id="ARBA00007406"/>
    </source>
</evidence>
<dbReference type="Pfam" id="PF02800">
    <property type="entry name" value="Gp_dh_C"/>
    <property type="match status" value="1"/>
</dbReference>
<evidence type="ECO:0000256" key="9">
    <source>
        <dbReference type="RuleBase" id="RU361160"/>
    </source>
</evidence>
<evidence type="ECO:0000256" key="3">
    <source>
        <dbReference type="ARBA" id="ARBA00011881"/>
    </source>
</evidence>
<dbReference type="Proteomes" id="UP000825935">
    <property type="component" value="Chromosome 25"/>
</dbReference>
<dbReference type="InterPro" id="IPR020828">
    <property type="entry name" value="GlycerAld_3-P_DH_NAD(P)-bd"/>
</dbReference>
<feature type="domain" description="Glyceraldehyde 3-phosphate dehydrogenase NAD(P) binding" evidence="10">
    <location>
        <begin position="79"/>
        <end position="231"/>
    </location>
</feature>
<keyword evidence="4 9" id="KW-0560">Oxidoreductase</keyword>
<dbReference type="InterPro" id="IPR020829">
    <property type="entry name" value="GlycerAld_3-P_DH_cat"/>
</dbReference>
<proteinExistence type="inferred from homology"/>
<dbReference type="OrthoDB" id="1152826at2759"/>
<dbReference type="GO" id="GO:0005829">
    <property type="term" value="C:cytosol"/>
    <property type="evidence" value="ECO:0007669"/>
    <property type="project" value="TreeGrafter"/>
</dbReference>
<dbReference type="NCBIfam" id="TIGR01534">
    <property type="entry name" value="GAPDH-I"/>
    <property type="match status" value="1"/>
</dbReference>
<dbReference type="InterPro" id="IPR006424">
    <property type="entry name" value="Glyceraldehyde-3-P_DH_1"/>
</dbReference>